<evidence type="ECO:0000313" key="3">
    <source>
        <dbReference type="EMBL" id="NGO38037.1"/>
    </source>
</evidence>
<dbReference type="AlphaFoldDB" id="A0A6M1RKM4"/>
<evidence type="ECO:0000313" key="4">
    <source>
        <dbReference type="Proteomes" id="UP000477311"/>
    </source>
</evidence>
<protein>
    <submittedName>
        <fullName evidence="3">Phage holin family protein</fullName>
    </submittedName>
</protein>
<feature type="transmembrane region" description="Helical" evidence="2">
    <location>
        <begin position="33"/>
        <end position="51"/>
    </location>
</feature>
<organism evidence="3 4">
    <name type="scientific">Limisphaera ngatamarikiensis</name>
    <dbReference type="NCBI Taxonomy" id="1324935"/>
    <lineage>
        <taxon>Bacteria</taxon>
        <taxon>Pseudomonadati</taxon>
        <taxon>Verrucomicrobiota</taxon>
        <taxon>Verrucomicrobiia</taxon>
        <taxon>Limisphaerales</taxon>
        <taxon>Limisphaeraceae</taxon>
        <taxon>Limisphaera</taxon>
    </lineage>
</organism>
<keyword evidence="2" id="KW-0812">Transmembrane</keyword>
<evidence type="ECO:0000256" key="1">
    <source>
        <dbReference type="SAM" id="MobiDB-lite"/>
    </source>
</evidence>
<feature type="transmembrane region" description="Helical" evidence="2">
    <location>
        <begin position="58"/>
        <end position="79"/>
    </location>
</feature>
<reference evidence="3 4" key="1">
    <citation type="submission" date="2020-02" db="EMBL/GenBank/DDBJ databases">
        <title>Draft genome sequence of Limisphaera ngatamarikiensis NGM72.4T, a thermophilic Verrucomicrobia grouped in subdivision 3.</title>
        <authorList>
            <person name="Carere C.R."/>
            <person name="Steen J."/>
            <person name="Hugenholtz P."/>
            <person name="Stott M.B."/>
        </authorList>
    </citation>
    <scope>NUCLEOTIDE SEQUENCE [LARGE SCALE GENOMIC DNA]</scope>
    <source>
        <strain evidence="3 4">NGM72.4</strain>
    </source>
</reference>
<name>A0A6M1RKM4_9BACT</name>
<dbReference type="PANTHER" id="PTHR37309:SF1">
    <property type="entry name" value="SLR0284 PROTEIN"/>
    <property type="match status" value="1"/>
</dbReference>
<sequence length="139" mass="14739">MKRFLQQWLIGTLAVLVAVYVVPGVQYQKPLDLVVASLLLGVLNAVLRPLLVVLSLPLVVVTLGLFVLVINGLLLWLVGWLMAPHFVVEDFWAAFWGALVISVMNGLLTRLTGSGSEGSSGSGGSRGSRRGGSGSVIDI</sequence>
<dbReference type="EMBL" id="JAAKYA010000006">
    <property type="protein sequence ID" value="NGO38037.1"/>
    <property type="molecule type" value="Genomic_DNA"/>
</dbReference>
<feature type="transmembrane region" description="Helical" evidence="2">
    <location>
        <begin position="91"/>
        <end position="108"/>
    </location>
</feature>
<dbReference type="Proteomes" id="UP000477311">
    <property type="component" value="Unassembled WGS sequence"/>
</dbReference>
<feature type="region of interest" description="Disordered" evidence="1">
    <location>
        <begin position="114"/>
        <end position="139"/>
    </location>
</feature>
<comment type="caution">
    <text evidence="3">The sequence shown here is derived from an EMBL/GenBank/DDBJ whole genome shotgun (WGS) entry which is preliminary data.</text>
</comment>
<keyword evidence="2" id="KW-1133">Transmembrane helix</keyword>
<feature type="transmembrane region" description="Helical" evidence="2">
    <location>
        <begin position="7"/>
        <end position="27"/>
    </location>
</feature>
<dbReference type="RefSeq" id="WP_165105321.1">
    <property type="nucleotide sequence ID" value="NZ_JAAKYA010000006.1"/>
</dbReference>
<dbReference type="InterPro" id="IPR007165">
    <property type="entry name" value="Phage_holin_4_2"/>
</dbReference>
<accession>A0A6M1RKM4</accession>
<evidence type="ECO:0000256" key="2">
    <source>
        <dbReference type="SAM" id="Phobius"/>
    </source>
</evidence>
<gene>
    <name evidence="3" type="ORF">G4L39_01315</name>
</gene>
<keyword evidence="2" id="KW-0472">Membrane</keyword>
<feature type="compositionally biased region" description="Gly residues" evidence="1">
    <location>
        <begin position="115"/>
        <end position="139"/>
    </location>
</feature>
<dbReference type="PANTHER" id="PTHR37309">
    <property type="entry name" value="SLR0284 PROTEIN"/>
    <property type="match status" value="1"/>
</dbReference>
<keyword evidence="4" id="KW-1185">Reference proteome</keyword>
<proteinExistence type="predicted"/>
<dbReference type="Pfam" id="PF04020">
    <property type="entry name" value="Phage_holin_4_2"/>
    <property type="match status" value="1"/>
</dbReference>